<feature type="domain" description="Penicillin-binding protein transpeptidase" evidence="9">
    <location>
        <begin position="91"/>
        <end position="350"/>
    </location>
</feature>
<dbReference type="GO" id="GO:0030288">
    <property type="term" value="C:outer membrane-bounded periplasmic space"/>
    <property type="evidence" value="ECO:0007669"/>
    <property type="project" value="TreeGrafter"/>
</dbReference>
<evidence type="ECO:0000256" key="4">
    <source>
        <dbReference type="ARBA" id="ARBA00022960"/>
    </source>
</evidence>
<keyword evidence="4" id="KW-0133">Cell shape</keyword>
<proteinExistence type="predicted"/>
<dbReference type="Pfam" id="PF00905">
    <property type="entry name" value="Transpeptidase"/>
    <property type="match status" value="1"/>
</dbReference>
<dbReference type="GO" id="GO:0071555">
    <property type="term" value="P:cell wall organization"/>
    <property type="evidence" value="ECO:0007669"/>
    <property type="project" value="UniProtKB-KW"/>
</dbReference>
<evidence type="ECO:0000256" key="3">
    <source>
        <dbReference type="ARBA" id="ARBA00022692"/>
    </source>
</evidence>
<comment type="caution">
    <text evidence="10">The sequence shown here is derived from an EMBL/GenBank/DDBJ whole genome shotgun (WGS) entry which is preliminary data.</text>
</comment>
<dbReference type="GO" id="GO:0008955">
    <property type="term" value="F:peptidoglycan glycosyltransferase activity"/>
    <property type="evidence" value="ECO:0007669"/>
    <property type="project" value="TreeGrafter"/>
</dbReference>
<evidence type="ECO:0000256" key="8">
    <source>
        <dbReference type="ARBA" id="ARBA00023316"/>
    </source>
</evidence>
<keyword evidence="6" id="KW-1133">Transmembrane helix</keyword>
<evidence type="ECO:0000259" key="9">
    <source>
        <dbReference type="Pfam" id="PF00905"/>
    </source>
</evidence>
<evidence type="ECO:0000256" key="7">
    <source>
        <dbReference type="ARBA" id="ARBA00023136"/>
    </source>
</evidence>
<dbReference type="EMBL" id="SOJT01000118">
    <property type="protein sequence ID" value="TET28773.1"/>
    <property type="molecule type" value="Genomic_DNA"/>
</dbReference>
<dbReference type="AlphaFoldDB" id="A0A523TEP4"/>
<dbReference type="Gene3D" id="3.40.710.10">
    <property type="entry name" value="DD-peptidase/beta-lactamase superfamily"/>
    <property type="match status" value="1"/>
</dbReference>
<keyword evidence="8" id="KW-0961">Cell wall biogenesis/degradation</keyword>
<dbReference type="InterPro" id="IPR050396">
    <property type="entry name" value="Glycosyltr_51/Transpeptidase"/>
</dbReference>
<dbReference type="GO" id="GO:0008658">
    <property type="term" value="F:penicillin binding"/>
    <property type="evidence" value="ECO:0007669"/>
    <property type="project" value="InterPro"/>
</dbReference>
<dbReference type="SUPFAM" id="SSF56601">
    <property type="entry name" value="beta-lactamase/transpeptidase-like"/>
    <property type="match status" value="1"/>
</dbReference>
<reference evidence="10 11" key="1">
    <citation type="submission" date="2019-03" db="EMBL/GenBank/DDBJ databases">
        <title>Metabolic potential of uncultured bacteria and archaea associated with petroleum seepage in deep-sea sediments.</title>
        <authorList>
            <person name="Dong X."/>
            <person name="Hubert C."/>
        </authorList>
    </citation>
    <scope>NUCLEOTIDE SEQUENCE [LARGE SCALE GENOMIC DNA]</scope>
    <source>
        <strain evidence="10">E44_bin3</strain>
    </source>
</reference>
<evidence type="ECO:0000256" key="5">
    <source>
        <dbReference type="ARBA" id="ARBA00022984"/>
    </source>
</evidence>
<dbReference type="InterPro" id="IPR001460">
    <property type="entry name" value="PCN-bd_Tpept"/>
</dbReference>
<sequence length="457" mass="51309">MLKLGLISQQEKQKAMEEVIQIVGGEEKQKIYTVHAAPYFVEWIRQKVEEKYGYERFWRGGLRVYTTLDLKLQAAAEKALVPYLKENDFQGALVAVDPHTGFIKALVGGRDFAESQFNRATQAHRQTGSAFKIFTYTAAIDGRKFNPVTPFFDAPIAFESRKKVGKSGEIREEGGFWSPQNYEKYYWGKVYLWQMFAHSINVSSVRLLEKVGVGKVIDYTHKMGVESRLNHDLTLTLGTSGMTLLELVRGYATVANYGIRTNPIFVNRIEDYEGNVLEERFPEGEIVLSPETSFVMIDLLKKTIDYGTGRRVRWMGFERPCGGKTGTVGWPGEPNTDKIMDAWFVGFTPDLIAGVWIGKDDGTPLGEKLTGSAAAIPVWTEFMKEALKEKPVKDFPSPPGVVFREVDIDTGLPPTSEGTNTLWFAFLKGTTPQAYLNHKGKEAAITEVNPSYLSPRP</sequence>
<keyword evidence="5" id="KW-0573">Peptidoglycan synthesis</keyword>
<name>A0A523TEP4_UNCAE</name>
<keyword evidence="1" id="KW-0328">Glycosyltransferase</keyword>
<dbReference type="PANTHER" id="PTHR32282:SF27">
    <property type="entry name" value="PENICILLIN-BINDING PROTEIN 1A"/>
    <property type="match status" value="1"/>
</dbReference>
<gene>
    <name evidence="10" type="ORF">E3J68_02770</name>
</gene>
<protein>
    <recommendedName>
        <fullName evidence="9">Penicillin-binding protein transpeptidase domain-containing protein</fullName>
    </recommendedName>
</protein>
<dbReference type="Proteomes" id="UP000316517">
    <property type="component" value="Unassembled WGS sequence"/>
</dbReference>
<evidence type="ECO:0000313" key="10">
    <source>
        <dbReference type="EMBL" id="TET28773.1"/>
    </source>
</evidence>
<accession>A0A523TEP4</accession>
<keyword evidence="3" id="KW-0812">Transmembrane</keyword>
<dbReference type="GO" id="GO:0009252">
    <property type="term" value="P:peptidoglycan biosynthetic process"/>
    <property type="evidence" value="ECO:0007669"/>
    <property type="project" value="UniProtKB-KW"/>
</dbReference>
<keyword evidence="2" id="KW-0808">Transferase</keyword>
<organism evidence="10 11">
    <name type="scientific">Aerophobetes bacterium</name>
    <dbReference type="NCBI Taxonomy" id="2030807"/>
    <lineage>
        <taxon>Bacteria</taxon>
        <taxon>Candidatus Aerophobota</taxon>
    </lineage>
</organism>
<evidence type="ECO:0000256" key="2">
    <source>
        <dbReference type="ARBA" id="ARBA00022679"/>
    </source>
</evidence>
<keyword evidence="7" id="KW-0472">Membrane</keyword>
<evidence type="ECO:0000256" key="1">
    <source>
        <dbReference type="ARBA" id="ARBA00022676"/>
    </source>
</evidence>
<dbReference type="PANTHER" id="PTHR32282">
    <property type="entry name" value="BINDING PROTEIN TRANSPEPTIDASE, PUTATIVE-RELATED"/>
    <property type="match status" value="1"/>
</dbReference>
<dbReference type="InterPro" id="IPR012338">
    <property type="entry name" value="Beta-lactam/transpept-like"/>
</dbReference>
<evidence type="ECO:0000313" key="11">
    <source>
        <dbReference type="Proteomes" id="UP000316517"/>
    </source>
</evidence>
<evidence type="ECO:0000256" key="6">
    <source>
        <dbReference type="ARBA" id="ARBA00022989"/>
    </source>
</evidence>
<dbReference type="GO" id="GO:0008360">
    <property type="term" value="P:regulation of cell shape"/>
    <property type="evidence" value="ECO:0007669"/>
    <property type="project" value="UniProtKB-KW"/>
</dbReference>